<dbReference type="RefSeq" id="WP_301241614.1">
    <property type="nucleotide sequence ID" value="NZ_JAROCC010000001.1"/>
</dbReference>
<keyword evidence="2" id="KW-1185">Reference proteome</keyword>
<dbReference type="Proteomes" id="UP001175097">
    <property type="component" value="Unassembled WGS sequence"/>
</dbReference>
<protein>
    <submittedName>
        <fullName evidence="1">Uncharacterized protein</fullName>
    </submittedName>
</protein>
<dbReference type="InterPro" id="IPR054233">
    <property type="entry name" value="DUF6958"/>
</dbReference>
<proteinExistence type="predicted"/>
<evidence type="ECO:0000313" key="2">
    <source>
        <dbReference type="Proteomes" id="UP001175097"/>
    </source>
</evidence>
<name>A0ABT8JLP2_9BACL</name>
<organism evidence="1 2">
    <name type="scientific">Sporosarcina highlanderae</name>
    <dbReference type="NCBI Taxonomy" id="3035916"/>
    <lineage>
        <taxon>Bacteria</taxon>
        <taxon>Bacillati</taxon>
        <taxon>Bacillota</taxon>
        <taxon>Bacilli</taxon>
        <taxon>Bacillales</taxon>
        <taxon>Caryophanaceae</taxon>
        <taxon>Sporosarcina</taxon>
    </lineage>
</organism>
<comment type="caution">
    <text evidence="1">The sequence shown here is derived from an EMBL/GenBank/DDBJ whole genome shotgun (WGS) entry which is preliminary data.</text>
</comment>
<accession>A0ABT8JLP2</accession>
<evidence type="ECO:0000313" key="1">
    <source>
        <dbReference type="EMBL" id="MDN4606069.1"/>
    </source>
</evidence>
<dbReference type="EMBL" id="JAROCC010000001">
    <property type="protein sequence ID" value="MDN4606069.1"/>
    <property type="molecule type" value="Genomic_DNA"/>
</dbReference>
<sequence>MNRNRCGKVKRMRYNDSFELLQSNGKAGSSIVKFRYDKVKKVILTITREAGIISFEELVSRSLVRLATMDGNNQWYMEAVVTDLEARGQLECSLLDGKLFVSTVS</sequence>
<dbReference type="Pfam" id="PF22278">
    <property type="entry name" value="DUF6958"/>
    <property type="match status" value="1"/>
</dbReference>
<reference evidence="1" key="1">
    <citation type="submission" date="2023-03" db="EMBL/GenBank/DDBJ databases">
        <title>MT1 and MT2 Draft Genomes of Novel Species.</title>
        <authorList>
            <person name="Venkateswaran K."/>
        </authorList>
    </citation>
    <scope>NUCLEOTIDE SEQUENCE</scope>
    <source>
        <strain evidence="1">F6_3S_P_2</strain>
    </source>
</reference>
<gene>
    <name evidence="1" type="ORF">P5G49_01075</name>
</gene>